<feature type="compositionally biased region" description="Basic and acidic residues" evidence="1">
    <location>
        <begin position="62"/>
        <end position="92"/>
    </location>
</feature>
<name>A0A2J6RE44_HYAVF</name>
<gene>
    <name evidence="2" type="ORF">L207DRAFT_636729</name>
</gene>
<feature type="compositionally biased region" description="Basic residues" evidence="1">
    <location>
        <begin position="52"/>
        <end position="61"/>
    </location>
</feature>
<dbReference type="EMBL" id="KZ613950">
    <property type="protein sequence ID" value="PMD36792.1"/>
    <property type="molecule type" value="Genomic_DNA"/>
</dbReference>
<sequence length="149" mass="17521">MCYQIIEKHPCYHASAQKPVHCRHRSNINHEIEPRLFYVSKLCKDCLAGNLKPHRPKTHRDSRKDVPGTEADEKGKGEDRGEKEWKRKLRNKLERMGNEEVLRGSMMTELPEEEESGWKRKLRNRLVKMGNEEILRGSMMAKEPVEQSE</sequence>
<protein>
    <submittedName>
        <fullName evidence="2">Uncharacterized protein</fullName>
    </submittedName>
</protein>
<evidence type="ECO:0000313" key="3">
    <source>
        <dbReference type="Proteomes" id="UP000235786"/>
    </source>
</evidence>
<organism evidence="2 3">
    <name type="scientific">Hyaloscypha variabilis (strain UAMH 11265 / GT02V1 / F)</name>
    <name type="common">Meliniomyces variabilis</name>
    <dbReference type="NCBI Taxonomy" id="1149755"/>
    <lineage>
        <taxon>Eukaryota</taxon>
        <taxon>Fungi</taxon>
        <taxon>Dikarya</taxon>
        <taxon>Ascomycota</taxon>
        <taxon>Pezizomycotina</taxon>
        <taxon>Leotiomycetes</taxon>
        <taxon>Helotiales</taxon>
        <taxon>Hyaloscyphaceae</taxon>
        <taxon>Hyaloscypha</taxon>
        <taxon>Hyaloscypha variabilis</taxon>
    </lineage>
</organism>
<dbReference type="Proteomes" id="UP000235786">
    <property type="component" value="Unassembled WGS sequence"/>
</dbReference>
<reference evidence="2 3" key="1">
    <citation type="submission" date="2016-04" db="EMBL/GenBank/DDBJ databases">
        <title>A degradative enzymes factory behind the ericoid mycorrhizal symbiosis.</title>
        <authorList>
            <consortium name="DOE Joint Genome Institute"/>
            <person name="Martino E."/>
            <person name="Morin E."/>
            <person name="Grelet G."/>
            <person name="Kuo A."/>
            <person name="Kohler A."/>
            <person name="Daghino S."/>
            <person name="Barry K."/>
            <person name="Choi C."/>
            <person name="Cichocki N."/>
            <person name="Clum A."/>
            <person name="Copeland A."/>
            <person name="Hainaut M."/>
            <person name="Haridas S."/>
            <person name="Labutti K."/>
            <person name="Lindquist E."/>
            <person name="Lipzen A."/>
            <person name="Khouja H.-R."/>
            <person name="Murat C."/>
            <person name="Ohm R."/>
            <person name="Olson A."/>
            <person name="Spatafora J."/>
            <person name="Veneault-Fourrey C."/>
            <person name="Henrissat B."/>
            <person name="Grigoriev I."/>
            <person name="Martin F."/>
            <person name="Perotto S."/>
        </authorList>
    </citation>
    <scope>NUCLEOTIDE SEQUENCE [LARGE SCALE GENOMIC DNA]</scope>
    <source>
        <strain evidence="2 3">F</strain>
    </source>
</reference>
<dbReference type="AlphaFoldDB" id="A0A2J6RE44"/>
<accession>A0A2J6RE44</accession>
<proteinExistence type="predicted"/>
<evidence type="ECO:0000313" key="2">
    <source>
        <dbReference type="EMBL" id="PMD36792.1"/>
    </source>
</evidence>
<feature type="region of interest" description="Disordered" evidence="1">
    <location>
        <begin position="99"/>
        <end position="118"/>
    </location>
</feature>
<evidence type="ECO:0000256" key="1">
    <source>
        <dbReference type="SAM" id="MobiDB-lite"/>
    </source>
</evidence>
<feature type="region of interest" description="Disordered" evidence="1">
    <location>
        <begin position="49"/>
        <end position="92"/>
    </location>
</feature>
<keyword evidence="3" id="KW-1185">Reference proteome</keyword>